<dbReference type="Pfam" id="PF01029">
    <property type="entry name" value="NusB"/>
    <property type="match status" value="1"/>
</dbReference>
<dbReference type="AlphaFoldDB" id="A0A3E4LRZ6"/>
<keyword evidence="8 13" id="KW-0949">S-adenosyl-L-methionine</keyword>
<feature type="binding site" evidence="13">
    <location>
        <position position="338"/>
    </location>
    <ligand>
        <name>S-adenosyl-L-methionine</name>
        <dbReference type="ChEBI" id="CHEBI:59789"/>
    </ligand>
</feature>
<dbReference type="NCBIfam" id="NF011494">
    <property type="entry name" value="PRK14902.1"/>
    <property type="match status" value="1"/>
</dbReference>
<evidence type="ECO:0000313" key="15">
    <source>
        <dbReference type="EMBL" id="RGK40086.1"/>
    </source>
</evidence>
<evidence type="ECO:0000256" key="8">
    <source>
        <dbReference type="ARBA" id="ARBA00022691"/>
    </source>
</evidence>
<evidence type="ECO:0000256" key="11">
    <source>
        <dbReference type="ARBA" id="ARBA00031088"/>
    </source>
</evidence>
<dbReference type="CDD" id="cd02440">
    <property type="entry name" value="AdoMet_MTases"/>
    <property type="match status" value="1"/>
</dbReference>
<feature type="binding site" evidence="13">
    <location>
        <position position="293"/>
    </location>
    <ligand>
        <name>S-adenosyl-L-methionine</name>
        <dbReference type="ChEBI" id="CHEBI:59789"/>
    </ligand>
</feature>
<name>A0A3E4LRZ6_9FIRM</name>
<dbReference type="InterPro" id="IPR054728">
    <property type="entry name" value="RsmB-like_ferredoxin"/>
</dbReference>
<reference evidence="15 16" key="1">
    <citation type="submission" date="2018-08" db="EMBL/GenBank/DDBJ databases">
        <title>A genome reference for cultivated species of the human gut microbiota.</title>
        <authorList>
            <person name="Zou Y."/>
            <person name="Xue W."/>
            <person name="Luo G."/>
        </authorList>
    </citation>
    <scope>NUCLEOTIDE SEQUENCE [LARGE SCALE GENOMIC DNA]</scope>
    <source>
        <strain evidence="15 16">TF11-7</strain>
    </source>
</reference>
<comment type="similarity">
    <text evidence="13">Belongs to the class I-like SAM-binding methyltransferase superfamily. RsmB/NOP family.</text>
</comment>
<evidence type="ECO:0000256" key="6">
    <source>
        <dbReference type="ARBA" id="ARBA00022603"/>
    </source>
</evidence>
<keyword evidence="7 13" id="KW-0808">Transferase</keyword>
<comment type="subcellular location">
    <subcellularLocation>
        <location evidence="2">Cytoplasm</location>
    </subcellularLocation>
</comment>
<dbReference type="SUPFAM" id="SSF48013">
    <property type="entry name" value="NusB-like"/>
    <property type="match status" value="1"/>
</dbReference>
<feature type="binding site" evidence="13">
    <location>
        <position position="320"/>
    </location>
    <ligand>
        <name>S-adenosyl-L-methionine</name>
        <dbReference type="ChEBI" id="CHEBI:59789"/>
    </ligand>
</feature>
<dbReference type="InterPro" id="IPR001678">
    <property type="entry name" value="MeTrfase_RsmB-F_NOP2_dom"/>
</dbReference>
<dbReference type="GO" id="GO:0005737">
    <property type="term" value="C:cytoplasm"/>
    <property type="evidence" value="ECO:0007669"/>
    <property type="project" value="UniProtKB-SubCell"/>
</dbReference>
<dbReference type="Proteomes" id="UP000260793">
    <property type="component" value="Unassembled WGS sequence"/>
</dbReference>
<dbReference type="EMBL" id="QSQN01000016">
    <property type="protein sequence ID" value="RGK40086.1"/>
    <property type="molecule type" value="Genomic_DNA"/>
</dbReference>
<dbReference type="GO" id="GO:0006355">
    <property type="term" value="P:regulation of DNA-templated transcription"/>
    <property type="evidence" value="ECO:0007669"/>
    <property type="project" value="InterPro"/>
</dbReference>
<dbReference type="Gene3D" id="1.10.940.10">
    <property type="entry name" value="NusB-like"/>
    <property type="match status" value="1"/>
</dbReference>
<keyword evidence="5" id="KW-0698">rRNA processing</keyword>
<dbReference type="RefSeq" id="WP_117688122.1">
    <property type="nucleotide sequence ID" value="NZ_CATWTA010000034.1"/>
</dbReference>
<dbReference type="PROSITE" id="PS51686">
    <property type="entry name" value="SAM_MT_RSMB_NOP"/>
    <property type="match status" value="1"/>
</dbReference>
<comment type="catalytic activity">
    <reaction evidence="12">
        <text>cytidine(967) in 16S rRNA + S-adenosyl-L-methionine = 5-methylcytidine(967) in 16S rRNA + S-adenosyl-L-homocysteine + H(+)</text>
        <dbReference type="Rhea" id="RHEA:42748"/>
        <dbReference type="Rhea" id="RHEA-COMP:10219"/>
        <dbReference type="Rhea" id="RHEA-COMP:10220"/>
        <dbReference type="ChEBI" id="CHEBI:15378"/>
        <dbReference type="ChEBI" id="CHEBI:57856"/>
        <dbReference type="ChEBI" id="CHEBI:59789"/>
        <dbReference type="ChEBI" id="CHEBI:74483"/>
        <dbReference type="ChEBI" id="CHEBI:82748"/>
        <dbReference type="EC" id="2.1.1.176"/>
    </reaction>
</comment>
<evidence type="ECO:0000256" key="5">
    <source>
        <dbReference type="ARBA" id="ARBA00022552"/>
    </source>
</evidence>
<evidence type="ECO:0000256" key="12">
    <source>
        <dbReference type="ARBA" id="ARBA00047283"/>
    </source>
</evidence>
<keyword evidence="4" id="KW-0963">Cytoplasm</keyword>
<dbReference type="GO" id="GO:0003723">
    <property type="term" value="F:RNA binding"/>
    <property type="evidence" value="ECO:0007669"/>
    <property type="project" value="UniProtKB-UniRule"/>
</dbReference>
<keyword evidence="9 13" id="KW-0694">RNA-binding</keyword>
<accession>A0A3E4LRZ6</accession>
<dbReference type="SUPFAM" id="SSF53335">
    <property type="entry name" value="S-adenosyl-L-methionine-dependent methyltransferases"/>
    <property type="match status" value="1"/>
</dbReference>
<dbReference type="NCBIfam" id="TIGR00563">
    <property type="entry name" value="rsmB"/>
    <property type="match status" value="1"/>
</dbReference>
<dbReference type="PANTHER" id="PTHR22807">
    <property type="entry name" value="NOP2 YEAST -RELATED NOL1/NOP2/FMU SUN DOMAIN-CONTAINING"/>
    <property type="match status" value="1"/>
</dbReference>
<dbReference type="Pfam" id="PF22458">
    <property type="entry name" value="RsmF-B_ferredox"/>
    <property type="match status" value="1"/>
</dbReference>
<dbReference type="FunFam" id="3.40.50.150:FF:000022">
    <property type="entry name" value="Ribosomal RNA small subunit methyltransferase B"/>
    <property type="match status" value="1"/>
</dbReference>
<gene>
    <name evidence="15" type="ORF">DXD17_07220</name>
</gene>
<feature type="domain" description="SAM-dependent MTase RsmB/NOP-type" evidence="14">
    <location>
        <begin position="172"/>
        <end position="455"/>
    </location>
</feature>
<evidence type="ECO:0000256" key="4">
    <source>
        <dbReference type="ARBA" id="ARBA00022490"/>
    </source>
</evidence>
<evidence type="ECO:0000256" key="9">
    <source>
        <dbReference type="ARBA" id="ARBA00022884"/>
    </source>
</evidence>
<sequence>MGRQVNEREIVLAVLMEITENGAYSHKILGEVLSKYQYLEKKERAFITRVTEGTLEHLIEIDSILDQFSKVKVKKMKPVIRNILRSGVYQLKYMDSVPDHAVCSEAVKLAVRKGFSGLKGYVNGVLRSVARGLDTLDYPQEGIEALSIQYSIPTWILRLWEKSYGEEVTRTMAADFLKERPVTIRCCQNKVTPEQLKKELEQEGVTVQEHPYLPYAFFISGYDYLESLDCFWKGWFTVQDVSSMLVAELAAPEAGNKIVDICAAPGGKSLHIAEKLWITDRNEAKKGEVEARDLTEYKVGLIEENIARMELENIHAVCRDATVPDEAWKEKADIVLADLPCSGLGVFGKKPDLKYRVKEEDLKELAGLQRKILENAQAMVKKGGTLLYSTCTIDPMENEENVHWFLKKYPQFSLNSIREKLCPQLAESVEEEGCIQLLPGIHCSDGFFIARLKKNGEN</sequence>
<evidence type="ECO:0000259" key="14">
    <source>
        <dbReference type="PROSITE" id="PS51686"/>
    </source>
</evidence>
<dbReference type="GO" id="GO:0008649">
    <property type="term" value="F:rRNA methyltransferase activity"/>
    <property type="evidence" value="ECO:0007669"/>
    <property type="project" value="InterPro"/>
</dbReference>
<evidence type="ECO:0000256" key="2">
    <source>
        <dbReference type="ARBA" id="ARBA00004496"/>
    </source>
</evidence>
<evidence type="ECO:0000256" key="1">
    <source>
        <dbReference type="ARBA" id="ARBA00002724"/>
    </source>
</evidence>
<dbReference type="InterPro" id="IPR006027">
    <property type="entry name" value="NusB_RsmB_TIM44"/>
</dbReference>
<evidence type="ECO:0000313" key="16">
    <source>
        <dbReference type="Proteomes" id="UP000260793"/>
    </source>
</evidence>
<organism evidence="15 16">
    <name type="scientific">[Ruminococcus] lactaris</name>
    <dbReference type="NCBI Taxonomy" id="46228"/>
    <lineage>
        <taxon>Bacteria</taxon>
        <taxon>Bacillati</taxon>
        <taxon>Bacillota</taxon>
        <taxon>Clostridia</taxon>
        <taxon>Lachnospirales</taxon>
        <taxon>Lachnospiraceae</taxon>
        <taxon>Mediterraneibacter</taxon>
    </lineage>
</organism>
<dbReference type="InterPro" id="IPR029063">
    <property type="entry name" value="SAM-dependent_MTases_sf"/>
</dbReference>
<dbReference type="InterPro" id="IPR035926">
    <property type="entry name" value="NusB-like_sf"/>
</dbReference>
<dbReference type="InterPro" id="IPR004573">
    <property type="entry name" value="rRNA_ssu_MeTfrase_B"/>
</dbReference>
<evidence type="ECO:0000256" key="10">
    <source>
        <dbReference type="ARBA" id="ARBA00030399"/>
    </source>
</evidence>
<dbReference type="InterPro" id="IPR049560">
    <property type="entry name" value="MeTrfase_RsmB-F_NOP2_cat"/>
</dbReference>
<dbReference type="PRINTS" id="PR02008">
    <property type="entry name" value="RCMTFAMILY"/>
</dbReference>
<evidence type="ECO:0000256" key="13">
    <source>
        <dbReference type="PROSITE-ProRule" id="PRU01023"/>
    </source>
</evidence>
<dbReference type="EC" id="2.1.1.176" evidence="3"/>
<dbReference type="Pfam" id="PF01189">
    <property type="entry name" value="Methyltr_RsmB-F"/>
    <property type="match status" value="1"/>
</dbReference>
<comment type="function">
    <text evidence="1">Specifically methylates the cytosine at position 967 (m5C967) of 16S rRNA.</text>
</comment>
<feature type="active site" description="Nucleophile" evidence="13">
    <location>
        <position position="391"/>
    </location>
</feature>
<proteinExistence type="inferred from homology"/>
<dbReference type="PANTHER" id="PTHR22807:SF53">
    <property type="entry name" value="RIBOSOMAL RNA SMALL SUBUNIT METHYLTRANSFERASE B-RELATED"/>
    <property type="match status" value="1"/>
</dbReference>
<dbReference type="Gene3D" id="3.40.50.150">
    <property type="entry name" value="Vaccinia Virus protein VP39"/>
    <property type="match status" value="1"/>
</dbReference>
<dbReference type="InterPro" id="IPR023267">
    <property type="entry name" value="RCMT"/>
</dbReference>
<evidence type="ECO:0000256" key="3">
    <source>
        <dbReference type="ARBA" id="ARBA00012140"/>
    </source>
</evidence>
<comment type="caution">
    <text evidence="15">The sequence shown here is derived from an EMBL/GenBank/DDBJ whole genome shotgun (WGS) entry which is preliminary data.</text>
</comment>
<keyword evidence="6 13" id="KW-0489">Methyltransferase</keyword>
<feature type="binding site" evidence="13">
    <location>
        <begin position="262"/>
        <end position="268"/>
    </location>
    <ligand>
        <name>S-adenosyl-L-methionine</name>
        <dbReference type="ChEBI" id="CHEBI:59789"/>
    </ligand>
</feature>
<dbReference type="Gene3D" id="3.30.70.1170">
    <property type="entry name" value="Sun protein, domain 3"/>
    <property type="match status" value="1"/>
</dbReference>
<protein>
    <recommendedName>
        <fullName evidence="3">16S rRNA (cytosine(967)-C(5))-methyltransferase</fullName>
        <ecNumber evidence="3">2.1.1.176</ecNumber>
    </recommendedName>
    <alternativeName>
        <fullName evidence="10">16S rRNA m5C967 methyltransferase</fullName>
    </alternativeName>
    <alternativeName>
        <fullName evidence="11">rRNA (cytosine-C(5)-)-methyltransferase RsmB</fullName>
    </alternativeName>
</protein>
<evidence type="ECO:0000256" key="7">
    <source>
        <dbReference type="ARBA" id="ARBA00022679"/>
    </source>
</evidence>